<name>A0A6A6HXR3_9PLEO</name>
<evidence type="ECO:0000313" key="2">
    <source>
        <dbReference type="EMBL" id="KAF2242679.1"/>
    </source>
</evidence>
<evidence type="ECO:0000256" key="1">
    <source>
        <dbReference type="SAM" id="MobiDB-lite"/>
    </source>
</evidence>
<accession>A0A6A6HXR3</accession>
<protein>
    <submittedName>
        <fullName evidence="2">Uncharacterized protein</fullName>
    </submittedName>
</protein>
<organism evidence="2 3">
    <name type="scientific">Trematosphaeria pertusa</name>
    <dbReference type="NCBI Taxonomy" id="390896"/>
    <lineage>
        <taxon>Eukaryota</taxon>
        <taxon>Fungi</taxon>
        <taxon>Dikarya</taxon>
        <taxon>Ascomycota</taxon>
        <taxon>Pezizomycotina</taxon>
        <taxon>Dothideomycetes</taxon>
        <taxon>Pleosporomycetidae</taxon>
        <taxon>Pleosporales</taxon>
        <taxon>Massarineae</taxon>
        <taxon>Trematosphaeriaceae</taxon>
        <taxon>Trematosphaeria</taxon>
    </lineage>
</organism>
<dbReference type="EMBL" id="ML987207">
    <property type="protein sequence ID" value="KAF2242679.1"/>
    <property type="molecule type" value="Genomic_DNA"/>
</dbReference>
<dbReference type="OrthoDB" id="417481at2759"/>
<dbReference type="RefSeq" id="XP_033677683.1">
    <property type="nucleotide sequence ID" value="XM_033835965.1"/>
</dbReference>
<proteinExistence type="predicted"/>
<feature type="region of interest" description="Disordered" evidence="1">
    <location>
        <begin position="130"/>
        <end position="178"/>
    </location>
</feature>
<reference evidence="2" key="1">
    <citation type="journal article" date="2020" name="Stud. Mycol.">
        <title>101 Dothideomycetes genomes: a test case for predicting lifestyles and emergence of pathogens.</title>
        <authorList>
            <person name="Haridas S."/>
            <person name="Albert R."/>
            <person name="Binder M."/>
            <person name="Bloem J."/>
            <person name="Labutti K."/>
            <person name="Salamov A."/>
            <person name="Andreopoulos B."/>
            <person name="Baker S."/>
            <person name="Barry K."/>
            <person name="Bills G."/>
            <person name="Bluhm B."/>
            <person name="Cannon C."/>
            <person name="Castanera R."/>
            <person name="Culley D."/>
            <person name="Daum C."/>
            <person name="Ezra D."/>
            <person name="Gonzalez J."/>
            <person name="Henrissat B."/>
            <person name="Kuo A."/>
            <person name="Liang C."/>
            <person name="Lipzen A."/>
            <person name="Lutzoni F."/>
            <person name="Magnuson J."/>
            <person name="Mondo S."/>
            <person name="Nolan M."/>
            <person name="Ohm R."/>
            <person name="Pangilinan J."/>
            <person name="Park H.-J."/>
            <person name="Ramirez L."/>
            <person name="Alfaro M."/>
            <person name="Sun H."/>
            <person name="Tritt A."/>
            <person name="Yoshinaga Y."/>
            <person name="Zwiers L.-H."/>
            <person name="Turgeon B."/>
            <person name="Goodwin S."/>
            <person name="Spatafora J."/>
            <person name="Crous P."/>
            <person name="Grigoriev I."/>
        </authorList>
    </citation>
    <scope>NUCLEOTIDE SEQUENCE</scope>
    <source>
        <strain evidence="2">CBS 122368</strain>
    </source>
</reference>
<evidence type="ECO:0000313" key="3">
    <source>
        <dbReference type="Proteomes" id="UP000800094"/>
    </source>
</evidence>
<gene>
    <name evidence="2" type="ORF">BU26DRAFT_609975</name>
</gene>
<sequence>MSIYGTVRASTHTATDEENLIFTFRIEFHSVEAANWAVASLARDPIWGLSDDETWHWTMLIDDLGRLMTHRHLQQVDFRGLTRHPADAHNRVRREKIMDGTDVRTTIMLRNIPNKLDWMTLKGPAAAGTTAHHHAYSSHRSSYEGDSSGRESAALKPARPGRVIRRPSDPGIFAVRDP</sequence>
<keyword evidence="3" id="KW-1185">Reference proteome</keyword>
<dbReference type="AlphaFoldDB" id="A0A6A6HXR3"/>
<dbReference type="Proteomes" id="UP000800094">
    <property type="component" value="Unassembled WGS sequence"/>
</dbReference>
<dbReference type="GeneID" id="54589295"/>